<evidence type="ECO:0000256" key="6">
    <source>
        <dbReference type="ARBA" id="ARBA00022692"/>
    </source>
</evidence>
<evidence type="ECO:0000256" key="5">
    <source>
        <dbReference type="ARBA" id="ARBA00022679"/>
    </source>
</evidence>
<comment type="function">
    <text evidence="14">Converts heme B (protoheme IX) to heme O by substitution of the vinyl group on carbon 2 of heme B porphyrin ring with a hydroxyethyl farnesyl side group.</text>
</comment>
<dbReference type="Proteomes" id="UP000051557">
    <property type="component" value="Unassembled WGS sequence"/>
</dbReference>
<feature type="transmembrane region" description="Helical" evidence="14">
    <location>
        <begin position="107"/>
        <end position="124"/>
    </location>
</feature>
<feature type="transmembrane region" description="Helical" evidence="14">
    <location>
        <begin position="160"/>
        <end position="181"/>
    </location>
</feature>
<sequence>MQDWSELAKARLSLLVLLTTLVGLYCGAAGHLEPWRTFFTLLGTSLVAAAGATLNEWLERDLDGKMRRTADRPLPAGRISPDEALIGGAGMAGLGLGTLYFGVHAPAAFLAAATLALYLFVYTPMKRWTSFNTFVGAIPGAIPPLIGFSAGRGRIEFEGWALFSILFLWQIPHFMAIAWRYREDYRRAGFRMLPCFDESGRVTGLVSVLYCVVLLPVSLTPVYFEAAGWFYGAGAILLGLGYTFFAALFAYAPSMPSARNLFLSSILYLPFLLILLVSDFR</sequence>
<dbReference type="Pfam" id="PF01040">
    <property type="entry name" value="UbiA"/>
    <property type="match status" value="1"/>
</dbReference>
<feature type="transmembrane region" description="Helical" evidence="14">
    <location>
        <begin position="12"/>
        <end position="32"/>
    </location>
</feature>
<protein>
    <recommendedName>
        <fullName evidence="11 14">Protoheme IX farnesyltransferase</fullName>
        <ecNumber evidence="3 14">2.5.1.141</ecNumber>
    </recommendedName>
    <alternativeName>
        <fullName evidence="12 14">Heme B farnesyltransferase</fullName>
    </alternativeName>
    <alternativeName>
        <fullName evidence="10 14">Heme O synthase</fullName>
    </alternativeName>
</protein>
<evidence type="ECO:0000256" key="11">
    <source>
        <dbReference type="ARBA" id="ARBA00040810"/>
    </source>
</evidence>
<keyword evidence="6 14" id="KW-0812">Transmembrane</keyword>
<evidence type="ECO:0000256" key="14">
    <source>
        <dbReference type="HAMAP-Rule" id="MF_00154"/>
    </source>
</evidence>
<feature type="transmembrane region" description="Helical" evidence="14">
    <location>
        <begin position="131"/>
        <end position="148"/>
    </location>
</feature>
<evidence type="ECO:0000256" key="4">
    <source>
        <dbReference type="ARBA" id="ARBA00022475"/>
    </source>
</evidence>
<dbReference type="AlphaFoldDB" id="A0A0R2X918"/>
<evidence type="ECO:0000256" key="1">
    <source>
        <dbReference type="ARBA" id="ARBA00004651"/>
    </source>
</evidence>
<dbReference type="PANTHER" id="PTHR43448:SF7">
    <property type="entry name" value="4-HYDROXYBENZOATE SOLANESYLTRANSFERASE"/>
    <property type="match status" value="1"/>
</dbReference>
<evidence type="ECO:0000256" key="3">
    <source>
        <dbReference type="ARBA" id="ARBA00012292"/>
    </source>
</evidence>
<dbReference type="GO" id="GO:0048034">
    <property type="term" value="P:heme O biosynthetic process"/>
    <property type="evidence" value="ECO:0007669"/>
    <property type="project" value="UniProtKB-UniRule"/>
</dbReference>
<keyword evidence="8 14" id="KW-0350">Heme biosynthesis</keyword>
<dbReference type="UniPathway" id="UPA00834">
    <property type="reaction ID" value="UER00712"/>
</dbReference>
<comment type="miscellaneous">
    <text evidence="14">Carbon 2 of the heme B porphyrin ring is defined according to the Fischer nomenclature.</text>
</comment>
<dbReference type="EMBL" id="LIDM01000114">
    <property type="protein sequence ID" value="KRP32429.1"/>
    <property type="molecule type" value="Genomic_DNA"/>
</dbReference>
<dbReference type="GO" id="GO:0008495">
    <property type="term" value="F:protoheme IX farnesyltransferase activity"/>
    <property type="evidence" value="ECO:0007669"/>
    <property type="project" value="UniProtKB-UniRule"/>
</dbReference>
<evidence type="ECO:0000256" key="9">
    <source>
        <dbReference type="ARBA" id="ARBA00023136"/>
    </source>
</evidence>
<evidence type="ECO:0000256" key="13">
    <source>
        <dbReference type="ARBA" id="ARBA00047690"/>
    </source>
</evidence>
<comment type="caution">
    <text evidence="15">The sequence shown here is derived from an EMBL/GenBank/DDBJ whole genome shotgun (WGS) entry which is preliminary data.</text>
</comment>
<reference evidence="15 16" key="1">
    <citation type="submission" date="2015-10" db="EMBL/GenBank/DDBJ databases">
        <title>Metagenome-Assembled Genomes uncover a global brackish microbiome.</title>
        <authorList>
            <person name="Hugerth L.W."/>
            <person name="Larsson J."/>
            <person name="Alneberg J."/>
            <person name="Lindh M.V."/>
            <person name="Legrand C."/>
            <person name="Pinhassi J."/>
            <person name="Andersson A.F."/>
        </authorList>
    </citation>
    <scope>NUCLEOTIDE SEQUENCE [LARGE SCALE GENOMIC DNA]</scope>
    <source>
        <strain evidence="15">BACL9 MAG-120820-bin42</strain>
    </source>
</reference>
<dbReference type="NCBIfam" id="TIGR01473">
    <property type="entry name" value="cyoE_ctaB"/>
    <property type="match status" value="1"/>
</dbReference>
<dbReference type="PANTHER" id="PTHR43448">
    <property type="entry name" value="PROTOHEME IX FARNESYLTRANSFERASE, MITOCHONDRIAL"/>
    <property type="match status" value="1"/>
</dbReference>
<comment type="catalytic activity">
    <reaction evidence="13 14">
        <text>heme b + (2E,6E)-farnesyl diphosphate + H2O = Fe(II)-heme o + diphosphate</text>
        <dbReference type="Rhea" id="RHEA:28070"/>
        <dbReference type="ChEBI" id="CHEBI:15377"/>
        <dbReference type="ChEBI" id="CHEBI:33019"/>
        <dbReference type="ChEBI" id="CHEBI:60344"/>
        <dbReference type="ChEBI" id="CHEBI:60530"/>
        <dbReference type="ChEBI" id="CHEBI:175763"/>
        <dbReference type="EC" id="2.5.1.141"/>
    </reaction>
</comment>
<proteinExistence type="inferred from homology"/>
<comment type="subcellular location">
    <subcellularLocation>
        <location evidence="1 14">Cell membrane</location>
        <topology evidence="1 14">Multi-pass membrane protein</topology>
    </subcellularLocation>
</comment>
<keyword evidence="5 14" id="KW-0808">Transferase</keyword>
<comment type="pathway">
    <text evidence="2 14">Porphyrin-containing compound metabolism; heme O biosynthesis; heme O from protoheme: step 1/1.</text>
</comment>
<dbReference type="InterPro" id="IPR000537">
    <property type="entry name" value="UbiA_prenyltransferase"/>
</dbReference>
<keyword evidence="7 14" id="KW-1133">Transmembrane helix</keyword>
<accession>A0A0R2X918</accession>
<dbReference type="HAMAP" id="MF_00154">
    <property type="entry name" value="CyoE_CtaB"/>
    <property type="match status" value="1"/>
</dbReference>
<comment type="similarity">
    <text evidence="14">Belongs to the UbiA prenyltransferase family. Protoheme IX farnesyltransferase subfamily.</text>
</comment>
<evidence type="ECO:0000256" key="2">
    <source>
        <dbReference type="ARBA" id="ARBA00004919"/>
    </source>
</evidence>
<dbReference type="Gene3D" id="1.10.357.140">
    <property type="entry name" value="UbiA prenyltransferase"/>
    <property type="match status" value="1"/>
</dbReference>
<dbReference type="PROSITE" id="PS00943">
    <property type="entry name" value="UBIA"/>
    <property type="match status" value="1"/>
</dbReference>
<evidence type="ECO:0000256" key="7">
    <source>
        <dbReference type="ARBA" id="ARBA00022989"/>
    </source>
</evidence>
<dbReference type="InterPro" id="IPR006369">
    <property type="entry name" value="Protohaem_IX_farnesylTrfase"/>
</dbReference>
<keyword evidence="4 14" id="KW-1003">Cell membrane</keyword>
<dbReference type="CDD" id="cd13957">
    <property type="entry name" value="PT_UbiA_Cox10"/>
    <property type="match status" value="1"/>
</dbReference>
<organism evidence="15 16">
    <name type="scientific">Verrucomicrobia subdivision 6 bacterium BACL9 MAG-120820-bin42</name>
    <dbReference type="NCBI Taxonomy" id="1655634"/>
    <lineage>
        <taxon>Bacteria</taxon>
        <taxon>Pseudomonadati</taxon>
        <taxon>Verrucomicrobiota</taxon>
        <taxon>Verrucomicrobiia</taxon>
        <taxon>Verrucomicrobiales</taxon>
        <taxon>Verrucomicrobia subdivision 6</taxon>
    </lineage>
</organism>
<evidence type="ECO:0000256" key="8">
    <source>
        <dbReference type="ARBA" id="ARBA00023133"/>
    </source>
</evidence>
<dbReference type="InterPro" id="IPR044878">
    <property type="entry name" value="UbiA_sf"/>
</dbReference>
<evidence type="ECO:0000313" key="15">
    <source>
        <dbReference type="EMBL" id="KRP32429.1"/>
    </source>
</evidence>
<keyword evidence="9 14" id="KW-0472">Membrane</keyword>
<feature type="transmembrane region" description="Helical" evidence="14">
    <location>
        <begin position="202"/>
        <end position="223"/>
    </location>
</feature>
<evidence type="ECO:0000256" key="12">
    <source>
        <dbReference type="ARBA" id="ARBA00042475"/>
    </source>
</evidence>
<dbReference type="GO" id="GO:0005886">
    <property type="term" value="C:plasma membrane"/>
    <property type="evidence" value="ECO:0007669"/>
    <property type="project" value="UniProtKB-SubCell"/>
</dbReference>
<gene>
    <name evidence="14" type="primary">ctaB</name>
    <name evidence="15" type="ORF">ABS32_03770</name>
</gene>
<feature type="transmembrane region" description="Helical" evidence="14">
    <location>
        <begin position="261"/>
        <end position="278"/>
    </location>
</feature>
<name>A0A0R2X918_9BACT</name>
<dbReference type="InterPro" id="IPR030470">
    <property type="entry name" value="UbiA_prenylTrfase_CS"/>
</dbReference>
<evidence type="ECO:0000256" key="10">
    <source>
        <dbReference type="ARBA" id="ARBA00030253"/>
    </source>
</evidence>
<feature type="transmembrane region" description="Helical" evidence="14">
    <location>
        <begin position="229"/>
        <end position="249"/>
    </location>
</feature>
<evidence type="ECO:0000313" key="16">
    <source>
        <dbReference type="Proteomes" id="UP000051557"/>
    </source>
</evidence>
<dbReference type="EC" id="2.5.1.141" evidence="3 14"/>